<keyword evidence="2" id="KW-1185">Reference proteome</keyword>
<dbReference type="EMBL" id="VSRR010147980">
    <property type="protein sequence ID" value="MPD05837.1"/>
    <property type="molecule type" value="Genomic_DNA"/>
</dbReference>
<evidence type="ECO:0000313" key="1">
    <source>
        <dbReference type="EMBL" id="MPD05837.1"/>
    </source>
</evidence>
<organism evidence="1 2">
    <name type="scientific">Portunus trituberculatus</name>
    <name type="common">Swimming crab</name>
    <name type="synonym">Neptunus trituberculatus</name>
    <dbReference type="NCBI Taxonomy" id="210409"/>
    <lineage>
        <taxon>Eukaryota</taxon>
        <taxon>Metazoa</taxon>
        <taxon>Ecdysozoa</taxon>
        <taxon>Arthropoda</taxon>
        <taxon>Crustacea</taxon>
        <taxon>Multicrustacea</taxon>
        <taxon>Malacostraca</taxon>
        <taxon>Eumalacostraca</taxon>
        <taxon>Eucarida</taxon>
        <taxon>Decapoda</taxon>
        <taxon>Pleocyemata</taxon>
        <taxon>Brachyura</taxon>
        <taxon>Eubrachyura</taxon>
        <taxon>Portunoidea</taxon>
        <taxon>Portunidae</taxon>
        <taxon>Portuninae</taxon>
        <taxon>Portunus</taxon>
    </lineage>
</organism>
<accession>A0A5B7KGH2</accession>
<evidence type="ECO:0000313" key="2">
    <source>
        <dbReference type="Proteomes" id="UP000324222"/>
    </source>
</evidence>
<sequence length="81" mass="9055">MFVGFLKMRRRVINLSSTQASPTQLVYHKTTGTKQDGSEWLHALLNGTALRSSHSCMTTLKQAQNKVLSDHDDSVLLTPKK</sequence>
<gene>
    <name evidence="1" type="ORF">E2C01_101606</name>
</gene>
<dbReference type="Proteomes" id="UP000324222">
    <property type="component" value="Unassembled WGS sequence"/>
</dbReference>
<comment type="caution">
    <text evidence="1">The sequence shown here is derived from an EMBL/GenBank/DDBJ whole genome shotgun (WGS) entry which is preliminary data.</text>
</comment>
<dbReference type="AlphaFoldDB" id="A0A5B7KGH2"/>
<name>A0A5B7KGH2_PORTR</name>
<reference evidence="1 2" key="1">
    <citation type="submission" date="2019-05" db="EMBL/GenBank/DDBJ databases">
        <title>Another draft genome of Portunus trituberculatus and its Hox gene families provides insights of decapod evolution.</title>
        <authorList>
            <person name="Jeong J.-H."/>
            <person name="Song I."/>
            <person name="Kim S."/>
            <person name="Choi T."/>
            <person name="Kim D."/>
            <person name="Ryu S."/>
            <person name="Kim W."/>
        </authorList>
    </citation>
    <scope>NUCLEOTIDE SEQUENCE [LARGE SCALE GENOMIC DNA]</scope>
    <source>
        <tissue evidence="1">Muscle</tissue>
    </source>
</reference>
<protein>
    <submittedName>
        <fullName evidence="1">Uncharacterized protein</fullName>
    </submittedName>
</protein>
<proteinExistence type="predicted"/>